<evidence type="ECO:0000313" key="7">
    <source>
        <dbReference type="Proteomes" id="UP000694888"/>
    </source>
</evidence>
<name>A0ABM0JDT9_APLCA</name>
<accession>A0ABM0JDT9</accession>
<sequence length="153" mass="16403">MIHSDISEARLEVAKKLGADMIFKPSRNEDPKQAGLELRTALGEEADLCVECSGAKGTVDASIHACRPGGKVMMVGFGDMAMYAHIGMAAVREIDILGAFANVNNYPECINLVASGKVDVKSAISHRLPLEQVKDGMELIRRGESTKVVIDCS</sequence>
<dbReference type="Gene3D" id="3.90.180.10">
    <property type="entry name" value="Medium-chain alcohol dehydrogenases, catalytic domain"/>
    <property type="match status" value="1"/>
</dbReference>
<dbReference type="InterPro" id="IPR013149">
    <property type="entry name" value="ADH-like_C"/>
</dbReference>
<feature type="domain" description="Alcohol dehydrogenase-like C-terminal" evidence="6">
    <location>
        <begin position="3"/>
        <end position="114"/>
    </location>
</feature>
<gene>
    <name evidence="8" type="primary">LOC101854305</name>
</gene>
<evidence type="ECO:0000256" key="2">
    <source>
        <dbReference type="ARBA" id="ARBA00008072"/>
    </source>
</evidence>
<evidence type="ECO:0000259" key="6">
    <source>
        <dbReference type="Pfam" id="PF00107"/>
    </source>
</evidence>
<keyword evidence="5" id="KW-0560">Oxidoreductase</keyword>
<evidence type="ECO:0000256" key="4">
    <source>
        <dbReference type="ARBA" id="ARBA00022833"/>
    </source>
</evidence>
<evidence type="ECO:0000256" key="3">
    <source>
        <dbReference type="ARBA" id="ARBA00022723"/>
    </source>
</evidence>
<proteinExistence type="inferred from homology"/>
<evidence type="ECO:0000313" key="8">
    <source>
        <dbReference type="RefSeq" id="XP_005091394.2"/>
    </source>
</evidence>
<dbReference type="GeneID" id="101854305"/>
<dbReference type="Proteomes" id="UP000694888">
    <property type="component" value="Unplaced"/>
</dbReference>
<protein>
    <submittedName>
        <fullName evidence="8">Sorbitol dehydrogenase</fullName>
    </submittedName>
</protein>
<organism evidence="7 8">
    <name type="scientific">Aplysia californica</name>
    <name type="common">California sea hare</name>
    <dbReference type="NCBI Taxonomy" id="6500"/>
    <lineage>
        <taxon>Eukaryota</taxon>
        <taxon>Metazoa</taxon>
        <taxon>Spiralia</taxon>
        <taxon>Lophotrochozoa</taxon>
        <taxon>Mollusca</taxon>
        <taxon>Gastropoda</taxon>
        <taxon>Heterobranchia</taxon>
        <taxon>Euthyneura</taxon>
        <taxon>Tectipleura</taxon>
        <taxon>Aplysiida</taxon>
        <taxon>Aplysioidea</taxon>
        <taxon>Aplysiidae</taxon>
        <taxon>Aplysia</taxon>
    </lineage>
</organism>
<evidence type="ECO:0000256" key="5">
    <source>
        <dbReference type="ARBA" id="ARBA00023002"/>
    </source>
</evidence>
<dbReference type="Pfam" id="PF00107">
    <property type="entry name" value="ADH_zinc_N"/>
    <property type="match status" value="1"/>
</dbReference>
<keyword evidence="3" id="KW-0479">Metal-binding</keyword>
<dbReference type="InterPro" id="IPR036291">
    <property type="entry name" value="NAD(P)-bd_dom_sf"/>
</dbReference>
<keyword evidence="4" id="KW-0862">Zinc</keyword>
<comment type="cofactor">
    <cofactor evidence="1">
        <name>Zn(2+)</name>
        <dbReference type="ChEBI" id="CHEBI:29105"/>
    </cofactor>
</comment>
<dbReference type="SUPFAM" id="SSF51735">
    <property type="entry name" value="NAD(P)-binding Rossmann-fold domains"/>
    <property type="match status" value="1"/>
</dbReference>
<dbReference type="Gene3D" id="3.40.50.720">
    <property type="entry name" value="NAD(P)-binding Rossmann-like Domain"/>
    <property type="match status" value="1"/>
</dbReference>
<evidence type="ECO:0000256" key="1">
    <source>
        <dbReference type="ARBA" id="ARBA00001947"/>
    </source>
</evidence>
<dbReference type="PANTHER" id="PTHR43161:SF9">
    <property type="entry name" value="SORBITOL DEHYDROGENASE"/>
    <property type="match status" value="1"/>
</dbReference>
<reference evidence="8" key="1">
    <citation type="submission" date="2025-08" db="UniProtKB">
        <authorList>
            <consortium name="RefSeq"/>
        </authorList>
    </citation>
    <scope>IDENTIFICATION</scope>
</reference>
<keyword evidence="7" id="KW-1185">Reference proteome</keyword>
<dbReference type="RefSeq" id="XP_005091394.2">
    <property type="nucleotide sequence ID" value="XM_005091337.3"/>
</dbReference>
<dbReference type="PANTHER" id="PTHR43161">
    <property type="entry name" value="SORBITOL DEHYDROGENASE"/>
    <property type="match status" value="1"/>
</dbReference>
<comment type="similarity">
    <text evidence="2">Belongs to the zinc-containing alcohol dehydrogenase family.</text>
</comment>